<organism evidence="1 2">
    <name type="scientific">Cronobacter sakazakii (strain ATCC BAA-894)</name>
    <name type="common">Enterobacter sakazakii</name>
    <dbReference type="NCBI Taxonomy" id="290339"/>
    <lineage>
        <taxon>Bacteria</taxon>
        <taxon>Pseudomonadati</taxon>
        <taxon>Pseudomonadota</taxon>
        <taxon>Gammaproteobacteria</taxon>
        <taxon>Enterobacterales</taxon>
        <taxon>Enterobacteriaceae</taxon>
        <taxon>Cronobacter</taxon>
    </lineage>
</organism>
<keyword evidence="2" id="KW-1185">Reference proteome</keyword>
<sequence length="65" mass="7458">MFTVRAFKIGCIGIRDRTAATVDNLPFEFNVIPYQALFITALRARHMKVPLIAHSKFLAYGIIRY</sequence>
<dbReference type="KEGG" id="esa:ESA_02322"/>
<name>A7MG07_CROS8</name>
<reference evidence="1 2" key="1">
    <citation type="journal article" date="2010" name="PLoS ONE">
        <title>Genome sequence of Cronobacter sakazakii BAA-894 and comparative genomic hybridization analysis with other Cronobacter species.</title>
        <authorList>
            <person name="Kucerova E."/>
            <person name="Clifton S.W."/>
            <person name="Xia X.Q."/>
            <person name="Long F."/>
            <person name="Porwollik S."/>
            <person name="Fulton L."/>
            <person name="Fronick C."/>
            <person name="Minx P."/>
            <person name="Kyung K."/>
            <person name="Warren W."/>
            <person name="Fulton R."/>
            <person name="Feng D."/>
            <person name="Wollam A."/>
            <person name="Shah N."/>
            <person name="Bhonagiri V."/>
            <person name="Nash W.E."/>
            <person name="Hallsworth-Pepin K."/>
            <person name="Wilson R.K."/>
            <person name="McClelland M."/>
            <person name="Forsythe S.J."/>
        </authorList>
    </citation>
    <scope>NUCLEOTIDE SEQUENCE [LARGE SCALE GENOMIC DNA]</scope>
    <source>
        <strain evidence="1 2">ATCC BAA-894</strain>
    </source>
</reference>
<accession>A7MG07</accession>
<gene>
    <name evidence="1" type="ordered locus">ESA_02322</name>
</gene>
<evidence type="ECO:0000313" key="1">
    <source>
        <dbReference type="EMBL" id="ABU77571.1"/>
    </source>
</evidence>
<dbReference type="EMBL" id="CP000783">
    <property type="protein sequence ID" value="ABU77571.1"/>
    <property type="molecule type" value="Genomic_DNA"/>
</dbReference>
<dbReference type="HOGENOM" id="CLU_2842409_0_0_6"/>
<protein>
    <submittedName>
        <fullName evidence="1">Uncharacterized protein</fullName>
    </submittedName>
</protein>
<dbReference type="AlphaFoldDB" id="A7MG07"/>
<proteinExistence type="predicted"/>
<evidence type="ECO:0000313" key="2">
    <source>
        <dbReference type="Proteomes" id="UP000000260"/>
    </source>
</evidence>
<dbReference type="Proteomes" id="UP000000260">
    <property type="component" value="Chromosome"/>
</dbReference>